<comment type="caution">
    <text evidence="6">The sequence shown here is derived from an EMBL/GenBank/DDBJ whole genome shotgun (WGS) entry which is preliminary data.</text>
</comment>
<evidence type="ECO:0000313" key="7">
    <source>
        <dbReference type="Proteomes" id="UP000435649"/>
    </source>
</evidence>
<dbReference type="SUPFAM" id="SSF46689">
    <property type="entry name" value="Homeodomain-like"/>
    <property type="match status" value="2"/>
</dbReference>
<dbReference type="PROSITE" id="PS01124">
    <property type="entry name" value="HTH_ARAC_FAMILY_2"/>
    <property type="match status" value="1"/>
</dbReference>
<protein>
    <submittedName>
        <fullName evidence="6">Helix-turn-helix transcriptional regulator</fullName>
    </submittedName>
</protein>
<dbReference type="CDD" id="cd02208">
    <property type="entry name" value="cupin_RmlC-like"/>
    <property type="match status" value="1"/>
</dbReference>
<dbReference type="SMART" id="SM00342">
    <property type="entry name" value="HTH_ARAC"/>
    <property type="match status" value="1"/>
</dbReference>
<keyword evidence="7" id="KW-1185">Reference proteome</keyword>
<evidence type="ECO:0000256" key="3">
    <source>
        <dbReference type="ARBA" id="ARBA00023159"/>
    </source>
</evidence>
<dbReference type="InterPro" id="IPR003313">
    <property type="entry name" value="AraC-bd"/>
</dbReference>
<dbReference type="GO" id="GO:0003700">
    <property type="term" value="F:DNA-binding transcription factor activity"/>
    <property type="evidence" value="ECO:0007669"/>
    <property type="project" value="InterPro"/>
</dbReference>
<dbReference type="InterPro" id="IPR009057">
    <property type="entry name" value="Homeodomain-like_sf"/>
</dbReference>
<dbReference type="Gene3D" id="1.10.10.60">
    <property type="entry name" value="Homeodomain-like"/>
    <property type="match status" value="1"/>
</dbReference>
<dbReference type="SUPFAM" id="SSF51215">
    <property type="entry name" value="Regulatory protein AraC"/>
    <property type="match status" value="1"/>
</dbReference>
<keyword evidence="2" id="KW-0238">DNA-binding</keyword>
<evidence type="ECO:0000256" key="4">
    <source>
        <dbReference type="ARBA" id="ARBA00023163"/>
    </source>
</evidence>
<dbReference type="RefSeq" id="WP_106051782.1">
    <property type="nucleotide sequence ID" value="NZ_VUNS01000009.1"/>
</dbReference>
<dbReference type="GO" id="GO:0043565">
    <property type="term" value="F:sequence-specific DNA binding"/>
    <property type="evidence" value="ECO:0007669"/>
    <property type="project" value="InterPro"/>
</dbReference>
<evidence type="ECO:0000259" key="5">
    <source>
        <dbReference type="PROSITE" id="PS01124"/>
    </source>
</evidence>
<dbReference type="InterPro" id="IPR020449">
    <property type="entry name" value="Tscrpt_reg_AraC-type_HTH"/>
</dbReference>
<gene>
    <name evidence="6" type="ORF">FYJ85_10125</name>
</gene>
<feature type="domain" description="HTH araC/xylS-type" evidence="5">
    <location>
        <begin position="167"/>
        <end position="265"/>
    </location>
</feature>
<dbReference type="Pfam" id="PF02311">
    <property type="entry name" value="AraC_binding"/>
    <property type="match status" value="1"/>
</dbReference>
<dbReference type="PRINTS" id="PR00032">
    <property type="entry name" value="HTHARAC"/>
</dbReference>
<dbReference type="EMBL" id="VUNS01000009">
    <property type="protein sequence ID" value="MST97397.1"/>
    <property type="molecule type" value="Genomic_DNA"/>
</dbReference>
<dbReference type="Gene3D" id="2.60.120.10">
    <property type="entry name" value="Jelly Rolls"/>
    <property type="match status" value="1"/>
</dbReference>
<evidence type="ECO:0000256" key="2">
    <source>
        <dbReference type="ARBA" id="ARBA00023125"/>
    </source>
</evidence>
<dbReference type="PROSITE" id="PS00041">
    <property type="entry name" value="HTH_ARAC_FAMILY_1"/>
    <property type="match status" value="1"/>
</dbReference>
<dbReference type="InterPro" id="IPR018062">
    <property type="entry name" value="HTH_AraC-typ_CS"/>
</dbReference>
<reference evidence="6 7" key="1">
    <citation type="submission" date="2019-08" db="EMBL/GenBank/DDBJ databases">
        <title>In-depth cultivation of the pig gut microbiome towards novel bacterial diversity and tailored functional studies.</title>
        <authorList>
            <person name="Wylensek D."/>
            <person name="Hitch T.C.A."/>
            <person name="Clavel T."/>
        </authorList>
    </citation>
    <scope>NUCLEOTIDE SEQUENCE [LARGE SCALE GENOMIC DNA]</scope>
    <source>
        <strain evidence="6 7">BBE-744-WT-12</strain>
    </source>
</reference>
<keyword evidence="4" id="KW-0804">Transcription</keyword>
<proteinExistence type="predicted"/>
<sequence length="266" mass="29788">MPKNGVMLHPSTKGIDMSVQSVELPLLFYAWRRKVIGNVAPHQHGGCELIYVLDGHCRVESPAGIFEGTPGKLLVIPPEVIHNQIDDPGEDNIFCVFQANPVLFAQHWRSLDLGGETRTIRMFLELCDMTEKNDLTGASALLLSFLQRLSAFEQKQSLSTRQHPKLRKALEFLHENLTRPVTVQATAEYAGISVSLLRKLFTDYCGTPPLGYLHDLRLARAEELLKNSYLSIAEIAAECGFDSAGYFIRLYRRKHGISPGKARCKL</sequence>
<evidence type="ECO:0000313" key="6">
    <source>
        <dbReference type="EMBL" id="MST97397.1"/>
    </source>
</evidence>
<dbReference type="PANTHER" id="PTHR46796">
    <property type="entry name" value="HTH-TYPE TRANSCRIPTIONAL ACTIVATOR RHAS-RELATED"/>
    <property type="match status" value="1"/>
</dbReference>
<dbReference type="InterPro" id="IPR018060">
    <property type="entry name" value="HTH_AraC"/>
</dbReference>
<keyword evidence="3" id="KW-0010">Activator</keyword>
<dbReference type="Proteomes" id="UP000435649">
    <property type="component" value="Unassembled WGS sequence"/>
</dbReference>
<keyword evidence="1" id="KW-0805">Transcription regulation</keyword>
<dbReference type="InterPro" id="IPR014710">
    <property type="entry name" value="RmlC-like_jellyroll"/>
</dbReference>
<dbReference type="InterPro" id="IPR050204">
    <property type="entry name" value="AraC_XylS_family_regulators"/>
</dbReference>
<organism evidence="6 7">
    <name type="scientific">Victivallis lenta</name>
    <dbReference type="NCBI Taxonomy" id="2606640"/>
    <lineage>
        <taxon>Bacteria</taxon>
        <taxon>Pseudomonadati</taxon>
        <taxon>Lentisphaerota</taxon>
        <taxon>Lentisphaeria</taxon>
        <taxon>Victivallales</taxon>
        <taxon>Victivallaceae</taxon>
        <taxon>Victivallis</taxon>
    </lineage>
</organism>
<accession>A0A844G1A2</accession>
<dbReference type="Pfam" id="PF12833">
    <property type="entry name" value="HTH_18"/>
    <property type="match status" value="1"/>
</dbReference>
<dbReference type="InterPro" id="IPR037923">
    <property type="entry name" value="HTH-like"/>
</dbReference>
<name>A0A844G1A2_9BACT</name>
<evidence type="ECO:0000256" key="1">
    <source>
        <dbReference type="ARBA" id="ARBA00023015"/>
    </source>
</evidence>
<dbReference type="AlphaFoldDB" id="A0A844G1A2"/>